<dbReference type="RefSeq" id="WP_408788542.1">
    <property type="nucleotide sequence ID" value="NZ_JBGXBU010000001.1"/>
</dbReference>
<organism evidence="1 2">
    <name type="scientific">Aeromonas bivalvium</name>
    <dbReference type="NCBI Taxonomy" id="440079"/>
    <lineage>
        <taxon>Bacteria</taxon>
        <taxon>Pseudomonadati</taxon>
        <taxon>Pseudomonadota</taxon>
        <taxon>Gammaproteobacteria</taxon>
        <taxon>Aeromonadales</taxon>
        <taxon>Aeromonadaceae</taxon>
        <taxon>Aeromonas</taxon>
    </lineage>
</organism>
<evidence type="ECO:0000313" key="2">
    <source>
        <dbReference type="Proteomes" id="UP001630969"/>
    </source>
</evidence>
<gene>
    <name evidence="1" type="ORF">ACEUDJ_05220</name>
</gene>
<dbReference type="EMBL" id="JBGXBU010000001">
    <property type="protein sequence ID" value="MFM4892280.1"/>
    <property type="molecule type" value="Genomic_DNA"/>
</dbReference>
<evidence type="ECO:0000313" key="1">
    <source>
        <dbReference type="EMBL" id="MFM4892280.1"/>
    </source>
</evidence>
<reference evidence="1 2" key="1">
    <citation type="submission" date="2024-09" db="EMBL/GenBank/DDBJ databases">
        <title>Aeromonas strains Genome sequencing and assembly.</title>
        <authorList>
            <person name="Hu X."/>
            <person name="Tang B."/>
        </authorList>
    </citation>
    <scope>NUCLEOTIDE SEQUENCE [LARGE SCALE GENOMIC DNA]</scope>
    <source>
        <strain evidence="1 2">NB23SCDHY001</strain>
    </source>
</reference>
<dbReference type="GeneID" id="97219477"/>
<dbReference type="Proteomes" id="UP001630969">
    <property type="component" value="Unassembled WGS sequence"/>
</dbReference>
<protein>
    <submittedName>
        <fullName evidence="1">Uncharacterized protein</fullName>
    </submittedName>
</protein>
<comment type="caution">
    <text evidence="1">The sequence shown here is derived from an EMBL/GenBank/DDBJ whole genome shotgun (WGS) entry which is preliminary data.</text>
</comment>
<proteinExistence type="predicted"/>
<sequence>MAWYLATLFALLLTLPEWPLPSWPVAPAQTSQTQAARLERIERQQWQQASATGQAQLTVSLPRS</sequence>
<keyword evidence="2" id="KW-1185">Reference proteome</keyword>
<accession>A0ABW9GM98</accession>
<name>A0ABW9GM98_9GAMM</name>